<dbReference type="Proteomes" id="UP001168552">
    <property type="component" value="Unassembled WGS sequence"/>
</dbReference>
<keyword evidence="3" id="KW-1185">Reference proteome</keyword>
<organism evidence="2 3">
    <name type="scientific">Shiella aurantiaca</name>
    <dbReference type="NCBI Taxonomy" id="3058365"/>
    <lineage>
        <taxon>Bacteria</taxon>
        <taxon>Pseudomonadati</taxon>
        <taxon>Bacteroidota</taxon>
        <taxon>Cytophagia</taxon>
        <taxon>Cytophagales</taxon>
        <taxon>Shiellaceae</taxon>
        <taxon>Shiella</taxon>
    </lineage>
</organism>
<dbReference type="PROSITE" id="PS51197">
    <property type="entry name" value="HTH_RRF2_2"/>
    <property type="match status" value="1"/>
</dbReference>
<sequence>MLSKKSKYAINALVYLTHRRDSGPVLISEISEQQHIPRKFLEAILLDLKRAGILSSKKGKGGGYYLLKDPAEVNLAEVMRLFDGAIAFLPCVTHKYYERCEECADEEICGIRDVFLTLRNQTVALLKDSTLLQIVNRENEKTASLLKK</sequence>
<keyword evidence="1" id="KW-0238">DNA-binding</keyword>
<dbReference type="PROSITE" id="PS01332">
    <property type="entry name" value="HTH_RRF2_1"/>
    <property type="match status" value="1"/>
</dbReference>
<proteinExistence type="predicted"/>
<dbReference type="EMBL" id="JAUHJS010000008">
    <property type="protein sequence ID" value="MDN4166710.1"/>
    <property type="molecule type" value="Genomic_DNA"/>
</dbReference>
<dbReference type="NCBIfam" id="TIGR00738">
    <property type="entry name" value="rrf2_super"/>
    <property type="match status" value="1"/>
</dbReference>
<accession>A0ABT8F8D9</accession>
<evidence type="ECO:0000313" key="3">
    <source>
        <dbReference type="Proteomes" id="UP001168552"/>
    </source>
</evidence>
<evidence type="ECO:0000256" key="1">
    <source>
        <dbReference type="ARBA" id="ARBA00023125"/>
    </source>
</evidence>
<evidence type="ECO:0000313" key="2">
    <source>
        <dbReference type="EMBL" id="MDN4166710.1"/>
    </source>
</evidence>
<dbReference type="InterPro" id="IPR036388">
    <property type="entry name" value="WH-like_DNA-bd_sf"/>
</dbReference>
<dbReference type="Gene3D" id="1.10.10.10">
    <property type="entry name" value="Winged helix-like DNA-binding domain superfamily/Winged helix DNA-binding domain"/>
    <property type="match status" value="1"/>
</dbReference>
<dbReference type="Pfam" id="PF02082">
    <property type="entry name" value="Rrf2"/>
    <property type="match status" value="1"/>
</dbReference>
<dbReference type="InterPro" id="IPR036390">
    <property type="entry name" value="WH_DNA-bd_sf"/>
</dbReference>
<name>A0ABT8F8D9_9BACT</name>
<gene>
    <name evidence="2" type="ORF">QWY31_14460</name>
</gene>
<comment type="caution">
    <text evidence="2">The sequence shown here is derived from an EMBL/GenBank/DDBJ whole genome shotgun (WGS) entry which is preliminary data.</text>
</comment>
<dbReference type="PANTHER" id="PTHR33221">
    <property type="entry name" value="WINGED HELIX-TURN-HELIX TRANSCRIPTIONAL REGULATOR, RRF2 FAMILY"/>
    <property type="match status" value="1"/>
</dbReference>
<dbReference type="PANTHER" id="PTHR33221:SF5">
    <property type="entry name" value="HTH-TYPE TRANSCRIPTIONAL REGULATOR ISCR"/>
    <property type="match status" value="1"/>
</dbReference>
<dbReference type="InterPro" id="IPR030489">
    <property type="entry name" value="TR_Rrf2-type_CS"/>
</dbReference>
<reference evidence="2" key="1">
    <citation type="submission" date="2023-06" db="EMBL/GenBank/DDBJ databases">
        <title>Cytophagales bacterium Strain LB-30, isolated from soil.</title>
        <authorList>
            <person name="Liu B."/>
        </authorList>
    </citation>
    <scope>NUCLEOTIDE SEQUENCE</scope>
    <source>
        <strain evidence="2">LB-30</strain>
    </source>
</reference>
<dbReference type="InterPro" id="IPR000944">
    <property type="entry name" value="Tscrpt_reg_Rrf2"/>
</dbReference>
<protein>
    <submittedName>
        <fullName evidence="2">Rrf2 family transcriptional regulator</fullName>
    </submittedName>
</protein>
<dbReference type="SUPFAM" id="SSF46785">
    <property type="entry name" value="Winged helix' DNA-binding domain"/>
    <property type="match status" value="1"/>
</dbReference>
<dbReference type="RefSeq" id="WP_320005248.1">
    <property type="nucleotide sequence ID" value="NZ_JAUHJS010000008.1"/>
</dbReference>